<keyword evidence="3" id="KW-1185">Reference proteome</keyword>
<sequence>MGKAMPAALPGPPRPDGGTSNAAIVTGQLSRLLPIVPSNDNITLPRSMGPPASPVLCLENHSETQERCIYLSLLSGCFGLDALELGFTSITAALPPKLPLIYASAVAAEGKTRTQGHMTGLTSVGCVTHARRKERRRRVPTDIVSSGAASVVADFLGDPSNEGDARRRRRGATCTATTVHSRQSRRHDVGDR</sequence>
<proteinExistence type="predicted"/>
<dbReference type="OrthoDB" id="10281738at2759"/>
<feature type="region of interest" description="Disordered" evidence="1">
    <location>
        <begin position="155"/>
        <end position="192"/>
    </location>
</feature>
<accession>A0A1X6NAP0</accession>
<dbReference type="RefSeq" id="XP_024342428.1">
    <property type="nucleotide sequence ID" value="XM_024478644.1"/>
</dbReference>
<feature type="region of interest" description="Disordered" evidence="1">
    <location>
        <begin position="1"/>
        <end position="20"/>
    </location>
</feature>
<evidence type="ECO:0000256" key="1">
    <source>
        <dbReference type="SAM" id="MobiDB-lite"/>
    </source>
</evidence>
<reference evidence="2 3" key="1">
    <citation type="submission" date="2017-04" db="EMBL/GenBank/DDBJ databases">
        <title>Genome Sequence of the Model Brown-Rot Fungus Postia placenta SB12.</title>
        <authorList>
            <consortium name="DOE Joint Genome Institute"/>
            <person name="Gaskell J."/>
            <person name="Kersten P."/>
            <person name="Larrondo L.F."/>
            <person name="Canessa P."/>
            <person name="Martinez D."/>
            <person name="Hibbett D."/>
            <person name="Schmoll M."/>
            <person name="Kubicek C.P."/>
            <person name="Martinez A.T."/>
            <person name="Yadav J."/>
            <person name="Master E."/>
            <person name="Magnuson J.K."/>
            <person name="James T."/>
            <person name="Yaver D."/>
            <person name="Berka R."/>
            <person name="Labutti K."/>
            <person name="Lipzen A."/>
            <person name="Aerts A."/>
            <person name="Barry K."/>
            <person name="Henrissat B."/>
            <person name="Blanchette R."/>
            <person name="Grigoriev I."/>
            <person name="Cullen D."/>
        </authorList>
    </citation>
    <scope>NUCLEOTIDE SEQUENCE [LARGE SCALE GENOMIC DNA]</scope>
    <source>
        <strain evidence="2 3">MAD-698-R-SB12</strain>
    </source>
</reference>
<organism evidence="2 3">
    <name type="scientific">Postia placenta MAD-698-R-SB12</name>
    <dbReference type="NCBI Taxonomy" id="670580"/>
    <lineage>
        <taxon>Eukaryota</taxon>
        <taxon>Fungi</taxon>
        <taxon>Dikarya</taxon>
        <taxon>Basidiomycota</taxon>
        <taxon>Agaricomycotina</taxon>
        <taxon>Agaricomycetes</taxon>
        <taxon>Polyporales</taxon>
        <taxon>Adustoporiaceae</taxon>
        <taxon>Rhodonia</taxon>
    </lineage>
</organism>
<name>A0A1X6NAP0_9APHY</name>
<dbReference type="GeneID" id="36323594"/>
<dbReference type="AlphaFoldDB" id="A0A1X6NAP0"/>
<dbReference type="Proteomes" id="UP000194127">
    <property type="component" value="Unassembled WGS sequence"/>
</dbReference>
<evidence type="ECO:0000313" key="2">
    <source>
        <dbReference type="EMBL" id="OSX65634.1"/>
    </source>
</evidence>
<protein>
    <submittedName>
        <fullName evidence="2">Uncharacterized protein</fullName>
    </submittedName>
</protein>
<dbReference type="EMBL" id="KZ110593">
    <property type="protein sequence ID" value="OSX65634.1"/>
    <property type="molecule type" value="Genomic_DNA"/>
</dbReference>
<evidence type="ECO:0000313" key="3">
    <source>
        <dbReference type="Proteomes" id="UP000194127"/>
    </source>
</evidence>
<gene>
    <name evidence="2" type="ORF">POSPLADRAFT_1044959</name>
</gene>